<comment type="similarity">
    <text evidence="1">Belongs to the 'phage' integrase family.</text>
</comment>
<feature type="domain" description="Core-binding (CB)" evidence="7">
    <location>
        <begin position="236"/>
        <end position="342"/>
    </location>
</feature>
<evidence type="ECO:0000256" key="2">
    <source>
        <dbReference type="ARBA" id="ARBA00022908"/>
    </source>
</evidence>
<protein>
    <submittedName>
        <fullName evidence="8">Tyrosine-type recombinase/integrase</fullName>
    </submittedName>
</protein>
<dbReference type="PROSITE" id="PS51900">
    <property type="entry name" value="CB"/>
    <property type="match status" value="1"/>
</dbReference>
<dbReference type="Gene3D" id="1.10.150.130">
    <property type="match status" value="1"/>
</dbReference>
<name>A0A6L7I2M4_9GAMM</name>
<keyword evidence="3 5" id="KW-0238">DNA-binding</keyword>
<evidence type="ECO:0000256" key="3">
    <source>
        <dbReference type="ARBA" id="ARBA00023125"/>
    </source>
</evidence>
<dbReference type="InterPro" id="IPR013762">
    <property type="entry name" value="Integrase-like_cat_sf"/>
</dbReference>
<accession>A0A6L7I2M4</accession>
<dbReference type="Gene3D" id="1.10.443.10">
    <property type="entry name" value="Intergrase catalytic core"/>
    <property type="match status" value="1"/>
</dbReference>
<dbReference type="PROSITE" id="PS51898">
    <property type="entry name" value="TYR_RECOMBINASE"/>
    <property type="match status" value="1"/>
</dbReference>
<keyword evidence="9" id="KW-1185">Reference proteome</keyword>
<organism evidence="8 9">
    <name type="scientific">Shewanella insulae</name>
    <dbReference type="NCBI Taxonomy" id="2681496"/>
    <lineage>
        <taxon>Bacteria</taxon>
        <taxon>Pseudomonadati</taxon>
        <taxon>Pseudomonadota</taxon>
        <taxon>Gammaproteobacteria</taxon>
        <taxon>Alteromonadales</taxon>
        <taxon>Shewanellaceae</taxon>
        <taxon>Shewanella</taxon>
    </lineage>
</organism>
<dbReference type="InterPro" id="IPR050090">
    <property type="entry name" value="Tyrosine_recombinase_XerCD"/>
</dbReference>
<evidence type="ECO:0000259" key="6">
    <source>
        <dbReference type="PROSITE" id="PS51898"/>
    </source>
</evidence>
<dbReference type="SUPFAM" id="SSF56349">
    <property type="entry name" value="DNA breaking-rejoining enzymes"/>
    <property type="match status" value="1"/>
</dbReference>
<dbReference type="GO" id="GO:0006310">
    <property type="term" value="P:DNA recombination"/>
    <property type="evidence" value="ECO:0007669"/>
    <property type="project" value="UniProtKB-KW"/>
</dbReference>
<gene>
    <name evidence="8" type="ORF">GNT65_19305</name>
</gene>
<dbReference type="EMBL" id="WRPA01000025">
    <property type="protein sequence ID" value="MXR70807.1"/>
    <property type="molecule type" value="Genomic_DNA"/>
</dbReference>
<dbReference type="Proteomes" id="UP000474778">
    <property type="component" value="Unassembled WGS sequence"/>
</dbReference>
<evidence type="ECO:0000256" key="5">
    <source>
        <dbReference type="PROSITE-ProRule" id="PRU01248"/>
    </source>
</evidence>
<sequence length="597" mass="68352">MPPLPTYLYQRNHTWWYRQRLPTRSINTSLRISLRTSDYPKARTLALLLNSFIRRRNAELFGNCLSTNHVAAALGGVAGSTEPNNRNYWLGLETTLKSTHEDSQMTSTYETLKNQVQTIIHHYHQMELGDWQSAPREEGEYVEWIEKLCLFKSLSTEASRLNRLEQSQRLVKEYFSESGQLLPDESELQPLVRQVCDKLPSIYQSLLHHKPLFTTKTHCAEITSDSALGTEPASNKTLSEVMQEYLSENQQKGWKAKTIRQYQHTLFISLERLGDLSVAALTRSQGRELRATLPRLIKGKYQADITRDGLQACLTDDDALKISVTTANNHMNRLREFFRWVESMGYIKLNPMPDDNLPTPKVSKQAKRDPITDNEAKQIFAHSLFSELKGTHTKKIQHPSHFWMPLIAAYSGMRLGEISQLLVDDIKQIKEVWCFVVQQTRDDQYLKTPNAARVIPIHSELLRIGLIEYVDYVRSHSGQRLFTNIRLIQGNYSNKPSEWFIEHFRDRLGLPKHVTPHAFRHSYRDKLSRMTANPEHIARLIGHAGNQYGGLLADDVSHLLPLVNGVNYDGATAHIKPIAPDIFHNAPAAVVSEEESA</sequence>
<dbReference type="AlphaFoldDB" id="A0A6L7I2M4"/>
<evidence type="ECO:0000313" key="9">
    <source>
        <dbReference type="Proteomes" id="UP000474778"/>
    </source>
</evidence>
<dbReference type="InterPro" id="IPR010998">
    <property type="entry name" value="Integrase_recombinase_N"/>
</dbReference>
<keyword evidence="4" id="KW-0233">DNA recombination</keyword>
<dbReference type="PANTHER" id="PTHR30349:SF41">
    <property type="entry name" value="INTEGRASE_RECOMBINASE PROTEIN MJ0367-RELATED"/>
    <property type="match status" value="1"/>
</dbReference>
<dbReference type="InterPro" id="IPR002104">
    <property type="entry name" value="Integrase_catalytic"/>
</dbReference>
<keyword evidence="2" id="KW-0229">DNA integration</keyword>
<reference evidence="8 9" key="1">
    <citation type="submission" date="2019-12" db="EMBL/GenBank/DDBJ databases">
        <title>Shewanella insulae sp. nov., isolated from a tidal flat.</title>
        <authorList>
            <person name="Yoon J.-H."/>
        </authorList>
    </citation>
    <scope>NUCLEOTIDE SEQUENCE [LARGE SCALE GENOMIC DNA]</scope>
    <source>
        <strain evidence="8 9">JBTF-M18</strain>
    </source>
</reference>
<dbReference type="Pfam" id="PF00589">
    <property type="entry name" value="Phage_integrase"/>
    <property type="match status" value="1"/>
</dbReference>
<evidence type="ECO:0000256" key="1">
    <source>
        <dbReference type="ARBA" id="ARBA00008857"/>
    </source>
</evidence>
<proteinExistence type="inferred from homology"/>
<evidence type="ECO:0000259" key="7">
    <source>
        <dbReference type="PROSITE" id="PS51900"/>
    </source>
</evidence>
<dbReference type="InterPro" id="IPR011010">
    <property type="entry name" value="DNA_brk_join_enz"/>
</dbReference>
<dbReference type="GO" id="GO:0015074">
    <property type="term" value="P:DNA integration"/>
    <property type="evidence" value="ECO:0007669"/>
    <property type="project" value="UniProtKB-KW"/>
</dbReference>
<evidence type="ECO:0000313" key="8">
    <source>
        <dbReference type="EMBL" id="MXR70807.1"/>
    </source>
</evidence>
<dbReference type="PANTHER" id="PTHR30349">
    <property type="entry name" value="PHAGE INTEGRASE-RELATED"/>
    <property type="match status" value="1"/>
</dbReference>
<evidence type="ECO:0000256" key="4">
    <source>
        <dbReference type="ARBA" id="ARBA00023172"/>
    </source>
</evidence>
<comment type="caution">
    <text evidence="8">The sequence shown here is derived from an EMBL/GenBank/DDBJ whole genome shotgun (WGS) entry which is preliminary data.</text>
</comment>
<feature type="domain" description="Tyr recombinase" evidence="6">
    <location>
        <begin position="366"/>
        <end position="569"/>
    </location>
</feature>
<dbReference type="CDD" id="cd01184">
    <property type="entry name" value="INT_C_like_1"/>
    <property type="match status" value="1"/>
</dbReference>
<dbReference type="GO" id="GO:0003677">
    <property type="term" value="F:DNA binding"/>
    <property type="evidence" value="ECO:0007669"/>
    <property type="project" value="UniProtKB-UniRule"/>
</dbReference>
<dbReference type="InterPro" id="IPR044068">
    <property type="entry name" value="CB"/>
</dbReference>